<dbReference type="InterPro" id="IPR036388">
    <property type="entry name" value="WH-like_DNA-bd_sf"/>
</dbReference>
<accession>A0A285RBN6</accession>
<dbReference type="InterPro" id="IPR036390">
    <property type="entry name" value="WH_DNA-bd_sf"/>
</dbReference>
<evidence type="ECO:0000313" key="2">
    <source>
        <dbReference type="Proteomes" id="UP000219068"/>
    </source>
</evidence>
<dbReference type="SUPFAM" id="SSF46785">
    <property type="entry name" value="Winged helix' DNA-binding domain"/>
    <property type="match status" value="1"/>
</dbReference>
<dbReference type="RefSeq" id="WP_249277965.1">
    <property type="nucleotide sequence ID" value="NZ_OBMM01000001.1"/>
</dbReference>
<dbReference type="Proteomes" id="UP000219068">
    <property type="component" value="Unassembled WGS sequence"/>
</dbReference>
<reference evidence="1 2" key="1">
    <citation type="submission" date="2017-08" db="EMBL/GenBank/DDBJ databases">
        <authorList>
            <person name="de Groot N.N."/>
        </authorList>
    </citation>
    <scope>NUCLEOTIDE SEQUENCE [LARGE SCALE GENOMIC DNA]</scope>
    <source>
        <strain evidence="1 2">USBA 78</strain>
    </source>
</reference>
<organism evidence="1 2">
    <name type="scientific">Thalassospira xiamenensis</name>
    <dbReference type="NCBI Taxonomy" id="220697"/>
    <lineage>
        <taxon>Bacteria</taxon>
        <taxon>Pseudomonadati</taxon>
        <taxon>Pseudomonadota</taxon>
        <taxon>Alphaproteobacteria</taxon>
        <taxon>Rhodospirillales</taxon>
        <taxon>Thalassospiraceae</taxon>
        <taxon>Thalassospira</taxon>
    </lineage>
</organism>
<name>A0A285RBN6_9PROT</name>
<dbReference type="AlphaFoldDB" id="A0A285RBN6"/>
<dbReference type="Gene3D" id="1.25.40.10">
    <property type="entry name" value="Tetratricopeptide repeat domain"/>
    <property type="match status" value="1"/>
</dbReference>
<sequence length="412" mass="44794">MAIMDSLITAAARALSAGDPLGALKCVGLRGDPPALALRGIALAQLEDFDRARALLKRAARGFGASEPVARARCVVAEAEIALVSRDLGWAEKALDRARRILEQRGDHVNAAHARQLEIRHVLLTGQLEQAEQMLSEINPDILPPILQISHEMILFGIAVRRLQAGVARAALERANHLAQAAKLPVLIAEIEKAYVTLNAPAARLIAKGEERLVILQEVEDLMASDMLVIDACRYGVRQGQVAISLSTRPVLFNLLRILGESWPKDAPRDSLLSGVFGARYVDETHRARLRVEVGRLRKLIRVFANITATDSGFILKPKSVGQDKPVMVLIPPMEDKNANILALLTDGEVWSSSALAIVLDTSARTVQRALEELARAGKVRAIGRGRARRWTSPPPPGFTTTLLLPGRLPVD</sequence>
<evidence type="ECO:0008006" key="3">
    <source>
        <dbReference type="Google" id="ProtNLM"/>
    </source>
</evidence>
<dbReference type="SUPFAM" id="SSF48452">
    <property type="entry name" value="TPR-like"/>
    <property type="match status" value="1"/>
</dbReference>
<evidence type="ECO:0000313" key="1">
    <source>
        <dbReference type="EMBL" id="SOB91516.1"/>
    </source>
</evidence>
<dbReference type="InterPro" id="IPR011990">
    <property type="entry name" value="TPR-like_helical_dom_sf"/>
</dbReference>
<proteinExistence type="predicted"/>
<gene>
    <name evidence="1" type="ORF">SAMN05428964_101420</name>
</gene>
<dbReference type="EMBL" id="OBMM01000001">
    <property type="protein sequence ID" value="SOB91516.1"/>
    <property type="molecule type" value="Genomic_DNA"/>
</dbReference>
<protein>
    <recommendedName>
        <fullName evidence="3">DNA-binding protein</fullName>
    </recommendedName>
</protein>
<dbReference type="Gene3D" id="1.10.10.10">
    <property type="entry name" value="Winged helix-like DNA-binding domain superfamily/Winged helix DNA-binding domain"/>
    <property type="match status" value="1"/>
</dbReference>